<dbReference type="InterPro" id="IPR006912">
    <property type="entry name" value="Harbinger_derived_prot"/>
</dbReference>
<feature type="region of interest" description="Disordered" evidence="1">
    <location>
        <begin position="138"/>
        <end position="216"/>
    </location>
</feature>
<feature type="compositionally biased region" description="Low complexity" evidence="1">
    <location>
        <begin position="144"/>
        <end position="169"/>
    </location>
</feature>
<accession>A0AAD8QNQ0</accession>
<sequence>MVDSNDEYFFKNFIDTSSDEESDDEFFTEAALIIHEHIVSQIPVPLFRRIMDGVKLYDDYFCAKVDAIGKLARSSPDVDFEINGHHYTKGYYLADGIYPPWATLVKTIQKPNSEQEARVLVVVGVNDDDAPAATLFRLKRRRAPGTPARAPTAPFPRRSAGSAGSPAARRALRADSRSRPLRLAPTGRASSAVRGRAPPPPGAADALSPDGAPRKAHAPLGVLPAFAAQGGGARLSRCGHLASSSEVPLLRTPRAPPAARSFSSSRARGRCGPAGALADVEAAGGGLPACVCAAARAASSRM</sequence>
<dbReference type="Proteomes" id="UP001231189">
    <property type="component" value="Unassembled WGS sequence"/>
</dbReference>
<evidence type="ECO:0000313" key="2">
    <source>
        <dbReference type="EMBL" id="KAK1604469.1"/>
    </source>
</evidence>
<organism evidence="2 3">
    <name type="scientific">Lolium multiflorum</name>
    <name type="common">Italian ryegrass</name>
    <name type="synonym">Lolium perenne subsp. multiflorum</name>
    <dbReference type="NCBI Taxonomy" id="4521"/>
    <lineage>
        <taxon>Eukaryota</taxon>
        <taxon>Viridiplantae</taxon>
        <taxon>Streptophyta</taxon>
        <taxon>Embryophyta</taxon>
        <taxon>Tracheophyta</taxon>
        <taxon>Spermatophyta</taxon>
        <taxon>Magnoliopsida</taxon>
        <taxon>Liliopsida</taxon>
        <taxon>Poales</taxon>
        <taxon>Poaceae</taxon>
        <taxon>BOP clade</taxon>
        <taxon>Pooideae</taxon>
        <taxon>Poodae</taxon>
        <taxon>Poeae</taxon>
        <taxon>Poeae Chloroplast Group 2 (Poeae type)</taxon>
        <taxon>Loliodinae</taxon>
        <taxon>Loliinae</taxon>
        <taxon>Lolium</taxon>
    </lineage>
</organism>
<gene>
    <name evidence="2" type="ORF">QYE76_028142</name>
</gene>
<name>A0AAD8QNQ0_LOLMU</name>
<dbReference type="AlphaFoldDB" id="A0AAD8QNQ0"/>
<evidence type="ECO:0000313" key="3">
    <source>
        <dbReference type="Proteomes" id="UP001231189"/>
    </source>
</evidence>
<feature type="compositionally biased region" description="Low complexity" evidence="1">
    <location>
        <begin position="181"/>
        <end position="196"/>
    </location>
</feature>
<dbReference type="PANTHER" id="PTHR47150:SF7">
    <property type="entry name" value="NUCLEASE"/>
    <property type="match status" value="1"/>
</dbReference>
<protein>
    <submittedName>
        <fullName evidence="2">Uncharacterized protein</fullName>
    </submittedName>
</protein>
<keyword evidence="3" id="KW-1185">Reference proteome</keyword>
<dbReference type="PANTHER" id="PTHR47150">
    <property type="entry name" value="OS12G0169200 PROTEIN"/>
    <property type="match status" value="1"/>
</dbReference>
<evidence type="ECO:0000256" key="1">
    <source>
        <dbReference type="SAM" id="MobiDB-lite"/>
    </source>
</evidence>
<dbReference type="EMBL" id="JAUUTY010000007">
    <property type="protein sequence ID" value="KAK1604469.1"/>
    <property type="molecule type" value="Genomic_DNA"/>
</dbReference>
<proteinExistence type="predicted"/>
<reference evidence="2" key="1">
    <citation type="submission" date="2023-07" db="EMBL/GenBank/DDBJ databases">
        <title>A chromosome-level genome assembly of Lolium multiflorum.</title>
        <authorList>
            <person name="Chen Y."/>
            <person name="Copetti D."/>
            <person name="Kolliker R."/>
            <person name="Studer B."/>
        </authorList>
    </citation>
    <scope>NUCLEOTIDE SEQUENCE</scope>
    <source>
        <strain evidence="2">02402/16</strain>
        <tissue evidence="2">Leaf</tissue>
    </source>
</reference>
<comment type="caution">
    <text evidence="2">The sequence shown here is derived from an EMBL/GenBank/DDBJ whole genome shotgun (WGS) entry which is preliminary data.</text>
</comment>
<dbReference type="Pfam" id="PF04827">
    <property type="entry name" value="Plant_tran"/>
    <property type="match status" value="1"/>
</dbReference>